<name>A0A379PLN9_ECTME</name>
<evidence type="ECO:0000313" key="2">
    <source>
        <dbReference type="EMBL" id="SUE95870.1"/>
    </source>
</evidence>
<protein>
    <recommendedName>
        <fullName evidence="1">NadR/Ttd14 AAA domain-containing protein</fullName>
    </recommendedName>
</protein>
<dbReference type="Pfam" id="PF13521">
    <property type="entry name" value="AAA_28"/>
    <property type="match status" value="1"/>
</dbReference>
<dbReference type="Gene3D" id="3.40.50.300">
    <property type="entry name" value="P-loop containing nucleotide triphosphate hydrolases"/>
    <property type="match status" value="1"/>
</dbReference>
<evidence type="ECO:0000259" key="1">
    <source>
        <dbReference type="Pfam" id="PF13521"/>
    </source>
</evidence>
<dbReference type="EMBL" id="UGUU01000002">
    <property type="protein sequence ID" value="SUE95870.1"/>
    <property type="molecule type" value="Genomic_DNA"/>
</dbReference>
<evidence type="ECO:0000313" key="3">
    <source>
        <dbReference type="Proteomes" id="UP000254260"/>
    </source>
</evidence>
<dbReference type="OrthoDB" id="7351510at2"/>
<reference evidence="2 3" key="1">
    <citation type="submission" date="2018-06" db="EMBL/GenBank/DDBJ databases">
        <authorList>
            <consortium name="Pathogen Informatics"/>
            <person name="Doyle S."/>
        </authorList>
    </citation>
    <scope>NUCLEOTIDE SEQUENCE [LARGE SCALE GENOMIC DNA]</scope>
    <source>
        <strain evidence="2 3">NCTC10899</strain>
    </source>
</reference>
<organism evidence="2 3">
    <name type="scientific">Ectopseudomonas mendocina</name>
    <name type="common">Pseudomonas mendocina</name>
    <dbReference type="NCBI Taxonomy" id="300"/>
    <lineage>
        <taxon>Bacteria</taxon>
        <taxon>Pseudomonadati</taxon>
        <taxon>Pseudomonadota</taxon>
        <taxon>Gammaproteobacteria</taxon>
        <taxon>Pseudomonadales</taxon>
        <taxon>Pseudomonadaceae</taxon>
        <taxon>Ectopseudomonas</taxon>
    </lineage>
</organism>
<feature type="domain" description="NadR/Ttd14 AAA" evidence="1">
    <location>
        <begin position="4"/>
        <end position="180"/>
    </location>
</feature>
<proteinExistence type="predicted"/>
<dbReference type="InterPro" id="IPR038727">
    <property type="entry name" value="NadR/Ttd14_AAA_dom"/>
</dbReference>
<dbReference type="Proteomes" id="UP000254260">
    <property type="component" value="Unassembled WGS sequence"/>
</dbReference>
<gene>
    <name evidence="2" type="ORF">NCTC10899_05111</name>
</gene>
<dbReference type="RefSeq" id="WP_115292728.1">
    <property type="nucleotide sequence ID" value="NZ_UGUU01000002.1"/>
</dbReference>
<dbReference type="AlphaFoldDB" id="A0A379PLN9"/>
<dbReference type="InterPro" id="IPR027417">
    <property type="entry name" value="P-loop_NTPase"/>
</dbReference>
<sequence>MMIGISGVHGTGKTSLAREAAEKLGFHFCKTSVADVYKRLGKDPSVRMTFDERMECQYEILNELRVEWLSYAGENAIADRTPLDLMVYALADVDTYDVLTKQQEAKLSYYLGNCLGTYVKFFDKIVVTPNVVLAKPGETDKVRANASWGYCYKYDALLRGILSQHSIEFTSIRSLDLAERVEEIRALTV</sequence>
<dbReference type="SUPFAM" id="SSF52540">
    <property type="entry name" value="P-loop containing nucleoside triphosphate hydrolases"/>
    <property type="match status" value="1"/>
</dbReference>
<accession>A0A379PLN9</accession>